<dbReference type="EMBL" id="JAOEGN010000016">
    <property type="protein sequence ID" value="MCU0105556.1"/>
    <property type="molecule type" value="Genomic_DNA"/>
</dbReference>
<reference evidence="3" key="1">
    <citation type="submission" date="2023-07" db="EMBL/GenBank/DDBJ databases">
        <title>Novel Mycoplasma species identified in domestic and wild animals.</title>
        <authorList>
            <person name="Volokhov D.V."/>
            <person name="Furtak V.A."/>
            <person name="Zagorodnyaya T.A."/>
        </authorList>
    </citation>
    <scope>NUCLEOTIDE SEQUENCE [LARGE SCALE GENOMIC DNA]</scope>
    <source>
        <strain evidence="3">92-19</strain>
    </source>
</reference>
<dbReference type="InterPro" id="IPR002686">
    <property type="entry name" value="Transposase_17"/>
</dbReference>
<sequence length="222" mass="26050">MPRVARRQMDASVFLIVQKSHLKLFRSNQDRSQFLSYLKEAKLKYQFACYGFSLCDDDRFGLIIHVKHQTISKIMQSLMIAYAKYYTSDEPLYKERYKSYPIYNEIDMANAFNQLHQTDSPYASLCYYNGTREDSIQLIDYYTKQPFDLKPVNKTPLPDKVVALCNEHHCTSEEIKKNKTLRNQCILEIYRETGCSLKELSILFEISTSMVSKIIKNEANQL</sequence>
<dbReference type="RefSeq" id="WP_262096872.1">
    <property type="nucleotide sequence ID" value="NZ_JAOEGN010000016.1"/>
</dbReference>
<dbReference type="SMART" id="SM01321">
    <property type="entry name" value="Y1_Tnp"/>
    <property type="match status" value="1"/>
</dbReference>
<dbReference type="Proteomes" id="UP001209076">
    <property type="component" value="Unassembled WGS sequence"/>
</dbReference>
<feature type="domain" description="Transposase IS200-like" evidence="1">
    <location>
        <begin position="9"/>
        <end position="118"/>
    </location>
</feature>
<protein>
    <recommendedName>
        <fullName evidence="1">Transposase IS200-like domain-containing protein</fullName>
    </recommendedName>
</protein>
<organism evidence="2 3">
    <name type="scientific">Paracholeplasma vituli</name>
    <dbReference type="NCBI Taxonomy" id="69473"/>
    <lineage>
        <taxon>Bacteria</taxon>
        <taxon>Bacillati</taxon>
        <taxon>Mycoplasmatota</taxon>
        <taxon>Mollicutes</taxon>
        <taxon>Acholeplasmatales</taxon>
        <taxon>Acholeplasmataceae</taxon>
        <taxon>Paracholeplasma</taxon>
    </lineage>
</organism>
<evidence type="ECO:0000259" key="1">
    <source>
        <dbReference type="SMART" id="SM01321"/>
    </source>
</evidence>
<name>A0ABT2PYJ7_9MOLU</name>
<keyword evidence="3" id="KW-1185">Reference proteome</keyword>
<accession>A0ABT2PYJ7</accession>
<evidence type="ECO:0000313" key="3">
    <source>
        <dbReference type="Proteomes" id="UP001209076"/>
    </source>
</evidence>
<dbReference type="InterPro" id="IPR036515">
    <property type="entry name" value="Transposase_17_sf"/>
</dbReference>
<comment type="caution">
    <text evidence="2">The sequence shown here is derived from an EMBL/GenBank/DDBJ whole genome shotgun (WGS) entry which is preliminary data.</text>
</comment>
<dbReference type="SUPFAM" id="SSF143422">
    <property type="entry name" value="Transposase IS200-like"/>
    <property type="match status" value="1"/>
</dbReference>
<evidence type="ECO:0000313" key="2">
    <source>
        <dbReference type="EMBL" id="MCU0105556.1"/>
    </source>
</evidence>
<dbReference type="Gene3D" id="3.30.70.1290">
    <property type="entry name" value="Transposase IS200-like"/>
    <property type="match status" value="1"/>
</dbReference>
<proteinExistence type="predicted"/>
<gene>
    <name evidence="2" type="ORF">N7603_07775</name>
</gene>